<comment type="caution">
    <text evidence="2">The sequence shown here is derived from an EMBL/GenBank/DDBJ whole genome shotgun (WGS) entry which is preliminary data.</text>
</comment>
<evidence type="ECO:0000256" key="1">
    <source>
        <dbReference type="SAM" id="SignalP"/>
    </source>
</evidence>
<evidence type="ECO:0008006" key="4">
    <source>
        <dbReference type="Google" id="ProtNLM"/>
    </source>
</evidence>
<evidence type="ECO:0000313" key="3">
    <source>
        <dbReference type="Proteomes" id="UP000266385"/>
    </source>
</evidence>
<dbReference type="Proteomes" id="UP000266385">
    <property type="component" value="Unassembled WGS sequence"/>
</dbReference>
<dbReference type="EMBL" id="QWFX01000011">
    <property type="protein sequence ID" value="RIJ29397.1"/>
    <property type="molecule type" value="Genomic_DNA"/>
</dbReference>
<keyword evidence="1" id="KW-0732">Signal</keyword>
<organism evidence="2 3">
    <name type="scientific">Henriciella mobilis</name>
    <dbReference type="NCBI Taxonomy" id="2305467"/>
    <lineage>
        <taxon>Bacteria</taxon>
        <taxon>Pseudomonadati</taxon>
        <taxon>Pseudomonadota</taxon>
        <taxon>Alphaproteobacteria</taxon>
        <taxon>Hyphomonadales</taxon>
        <taxon>Hyphomonadaceae</taxon>
        <taxon>Henriciella</taxon>
    </lineage>
</organism>
<name>A0A399RHC5_9PROT</name>
<proteinExistence type="predicted"/>
<feature type="chain" id="PRO_5017330681" description="Imelysin-like domain-containing protein" evidence="1">
    <location>
        <begin position="23"/>
        <end position="295"/>
    </location>
</feature>
<gene>
    <name evidence="2" type="ORF">D1223_09820</name>
</gene>
<reference evidence="2 3" key="1">
    <citation type="submission" date="2018-08" db="EMBL/GenBank/DDBJ databases">
        <title>Henriciella mobilis sp. nov., isolated from seawater.</title>
        <authorList>
            <person name="Cheng H."/>
            <person name="Wu Y.-H."/>
            <person name="Xu X.-W."/>
            <person name="Guo L.-L."/>
        </authorList>
    </citation>
    <scope>NUCLEOTIDE SEQUENCE [LARGE SCALE GENOMIC DNA]</scope>
    <source>
        <strain evidence="2 3">JN25</strain>
    </source>
</reference>
<protein>
    <recommendedName>
        <fullName evidence="4">Imelysin-like domain-containing protein</fullName>
    </recommendedName>
</protein>
<keyword evidence="3" id="KW-1185">Reference proteome</keyword>
<evidence type="ECO:0000313" key="2">
    <source>
        <dbReference type="EMBL" id="RIJ29397.1"/>
    </source>
</evidence>
<dbReference type="AlphaFoldDB" id="A0A399RHC5"/>
<feature type="signal peptide" evidence="1">
    <location>
        <begin position="1"/>
        <end position="22"/>
    </location>
</feature>
<sequence length="295" mass="31129">MRIGIIAALAALGGLVQPVAHADETAADAATPPACPDDAVQQMFNVQMAVLAGQLTDVQQLFNIAENASAACPENSAVQSYASLFYGMVSKSVPEAENQLMLLSKAYDTAIAAEAHIGSSSAEPVTLPDGTAQTVYPYGQAFGALKKEVFPDLAKLAAAGHVHPIFETETLEACPYVTAYNSSVQFEIDGFAWTSPYEAADFVTTRLEALKGACPHKTTNIVAALGRVNERAARSAREAGDEAKALTYAQAAFDYTEEFAALPSSGSEWEGLHIAMGNIRATMKADFLKDAQTAQ</sequence>
<accession>A0A399RHC5</accession>
<dbReference type="RefSeq" id="WP_119376268.1">
    <property type="nucleotide sequence ID" value="NZ_QWFX01000011.1"/>
</dbReference>